<comment type="similarity">
    <text evidence="1">Belongs to the YoeB family.</text>
</comment>
<accession>A0A839HFR6</accession>
<dbReference type="GO" id="GO:0004519">
    <property type="term" value="F:endonuclease activity"/>
    <property type="evidence" value="ECO:0007669"/>
    <property type="project" value="UniProtKB-KW"/>
</dbReference>
<evidence type="ECO:0000256" key="2">
    <source>
        <dbReference type="ARBA" id="ARBA00022649"/>
    </source>
</evidence>
<dbReference type="NCBIfam" id="TIGR02116">
    <property type="entry name" value="toxin_Txe_YoeB"/>
    <property type="match status" value="1"/>
</dbReference>
<protein>
    <recommendedName>
        <fullName evidence="6">Putative mRNA interferase YoeB</fullName>
    </recommendedName>
</protein>
<comment type="caution">
    <text evidence="7">The sequence shown here is derived from an EMBL/GenBank/DDBJ whole genome shotgun (WGS) entry which is preliminary data.</text>
</comment>
<dbReference type="SUPFAM" id="SSF143011">
    <property type="entry name" value="RelE-like"/>
    <property type="match status" value="1"/>
</dbReference>
<dbReference type="EMBL" id="JABVCQ010000043">
    <property type="protein sequence ID" value="MBB1127254.1"/>
    <property type="molecule type" value="Genomic_DNA"/>
</dbReference>
<dbReference type="GO" id="GO:0045892">
    <property type="term" value="P:negative regulation of DNA-templated transcription"/>
    <property type="evidence" value="ECO:0007669"/>
    <property type="project" value="TreeGrafter"/>
</dbReference>
<keyword evidence="4" id="KW-0255">Endonuclease</keyword>
<evidence type="ECO:0000256" key="5">
    <source>
        <dbReference type="ARBA" id="ARBA00022801"/>
    </source>
</evidence>
<dbReference type="InterPro" id="IPR007712">
    <property type="entry name" value="RelE/ParE_toxin"/>
</dbReference>
<dbReference type="PANTHER" id="PTHR38039">
    <property type="entry name" value="TOXIN YOEB"/>
    <property type="match status" value="1"/>
</dbReference>
<evidence type="ECO:0000313" key="7">
    <source>
        <dbReference type="EMBL" id="MBB1127254.1"/>
    </source>
</evidence>
<evidence type="ECO:0000256" key="1">
    <source>
        <dbReference type="ARBA" id="ARBA00008172"/>
    </source>
</evidence>
<organism evidence="7 8">
    <name type="scientific">Thiospirillum jenense</name>
    <dbReference type="NCBI Taxonomy" id="1653858"/>
    <lineage>
        <taxon>Bacteria</taxon>
        <taxon>Pseudomonadati</taxon>
        <taxon>Pseudomonadota</taxon>
        <taxon>Gammaproteobacteria</taxon>
        <taxon>Chromatiales</taxon>
        <taxon>Chromatiaceae</taxon>
        <taxon>Thiospirillum</taxon>
    </lineage>
</organism>
<dbReference type="InterPro" id="IPR035093">
    <property type="entry name" value="RelE/ParE_toxin_dom_sf"/>
</dbReference>
<dbReference type="AlphaFoldDB" id="A0A839HFR6"/>
<evidence type="ECO:0000313" key="8">
    <source>
        <dbReference type="Proteomes" id="UP000548632"/>
    </source>
</evidence>
<dbReference type="NCBIfam" id="TIGR02385">
    <property type="entry name" value="RelE_StbE"/>
    <property type="match status" value="1"/>
</dbReference>
<dbReference type="GO" id="GO:0006401">
    <property type="term" value="P:RNA catabolic process"/>
    <property type="evidence" value="ECO:0007669"/>
    <property type="project" value="InterPro"/>
</dbReference>
<dbReference type="PANTHER" id="PTHR38039:SF1">
    <property type="entry name" value="TOXIN YOEB"/>
    <property type="match status" value="1"/>
</dbReference>
<proteinExistence type="inferred from homology"/>
<evidence type="ECO:0000256" key="4">
    <source>
        <dbReference type="ARBA" id="ARBA00022759"/>
    </source>
</evidence>
<reference evidence="7 8" key="1">
    <citation type="journal article" date="2020" name="Arch. Microbiol.">
        <title>The genome sequence of the giant phototrophic gammaproteobacterium Thiospirillum jenense gives insight into its physiological properties and phylogenetic relationships.</title>
        <authorList>
            <person name="Imhoff J.F."/>
            <person name="Meyer T.E."/>
            <person name="Kyndt J.A."/>
        </authorList>
    </citation>
    <scope>NUCLEOTIDE SEQUENCE [LARGE SCALE GENOMIC DNA]</scope>
    <source>
        <strain evidence="7 8">DSM 216</strain>
    </source>
</reference>
<dbReference type="GO" id="GO:0016787">
    <property type="term" value="F:hydrolase activity"/>
    <property type="evidence" value="ECO:0007669"/>
    <property type="project" value="UniProtKB-KW"/>
</dbReference>
<evidence type="ECO:0000256" key="3">
    <source>
        <dbReference type="ARBA" id="ARBA00022722"/>
    </source>
</evidence>
<keyword evidence="5" id="KW-0378">Hydrolase</keyword>
<gene>
    <name evidence="7" type="ORF">HUK38_13635</name>
</gene>
<evidence type="ECO:0000256" key="6">
    <source>
        <dbReference type="ARBA" id="ARBA00030388"/>
    </source>
</evidence>
<keyword evidence="3" id="KW-0540">Nuclease</keyword>
<dbReference type="Gene3D" id="3.30.2310.20">
    <property type="entry name" value="RelE-like"/>
    <property type="match status" value="1"/>
</dbReference>
<dbReference type="InterPro" id="IPR009614">
    <property type="entry name" value="YoeB_toxin"/>
</dbReference>
<name>A0A839HFR6_9GAMM</name>
<sequence length="86" mass="10384">MYTVIFMTQAQKDAKKLAASGLKEKTLDLITLIQKQPYQYPPEYEYLKGDMKGLISRRINKQHRLVYEVIEKDKIIKIYRMWTHYE</sequence>
<dbReference type="Proteomes" id="UP000548632">
    <property type="component" value="Unassembled WGS sequence"/>
</dbReference>
<keyword evidence="2" id="KW-1277">Toxin-antitoxin system</keyword>
<keyword evidence="8" id="KW-1185">Reference proteome</keyword>
<dbReference type="Pfam" id="PF06769">
    <property type="entry name" value="YoeB_toxin"/>
    <property type="match status" value="1"/>
</dbReference>